<feature type="chain" id="PRO_5045157826" evidence="1">
    <location>
        <begin position="19"/>
        <end position="152"/>
    </location>
</feature>
<reference evidence="2 3" key="1">
    <citation type="submission" date="2014-02" db="EMBL/GenBank/DDBJ databases">
        <title>Diversity of Thermotogales isolates from hydrothermal vents.</title>
        <authorList>
            <person name="Haverkamp T.H.A."/>
            <person name="Lossouarn J."/>
            <person name="Geslin C."/>
            <person name="Nesbo C.L."/>
        </authorList>
    </citation>
    <scope>NUCLEOTIDE SEQUENCE [LARGE SCALE GENOMIC DNA]</scope>
    <source>
        <strain evidence="2 3">431</strain>
    </source>
</reference>
<feature type="signal peptide" evidence="1">
    <location>
        <begin position="1"/>
        <end position="18"/>
    </location>
</feature>
<keyword evidence="3" id="KW-1185">Reference proteome</keyword>
<name>A0ABN4UVY8_9BACT</name>
<gene>
    <name evidence="2" type="ORF">BW47_06630</name>
</gene>
<dbReference type="RefSeq" id="WP_012057458.1">
    <property type="nucleotide sequence ID" value="NZ_CP007389.1"/>
</dbReference>
<protein>
    <submittedName>
        <fullName evidence="2">Uncharacterized protein</fullName>
    </submittedName>
</protein>
<evidence type="ECO:0000256" key="1">
    <source>
        <dbReference type="SAM" id="SignalP"/>
    </source>
</evidence>
<dbReference type="EMBL" id="CP007389">
    <property type="protein sequence ID" value="APT74194.1"/>
    <property type="molecule type" value="Genomic_DNA"/>
</dbReference>
<organism evidence="2 3">
    <name type="scientific">Thermosipho melanesiensis</name>
    <dbReference type="NCBI Taxonomy" id="46541"/>
    <lineage>
        <taxon>Bacteria</taxon>
        <taxon>Thermotogati</taxon>
        <taxon>Thermotogota</taxon>
        <taxon>Thermotogae</taxon>
        <taxon>Thermotogales</taxon>
        <taxon>Fervidobacteriaceae</taxon>
        <taxon>Thermosipho</taxon>
    </lineage>
</organism>
<proteinExistence type="predicted"/>
<accession>A0ABN4UVY8</accession>
<dbReference type="Proteomes" id="UP000185490">
    <property type="component" value="Chromosome"/>
</dbReference>
<keyword evidence="1" id="KW-0732">Signal</keyword>
<evidence type="ECO:0000313" key="3">
    <source>
        <dbReference type="Proteomes" id="UP000185490"/>
    </source>
</evidence>
<sequence length="152" mass="16983">MRKILVGLLSLFALVLLAENVHVPGCEFESYTIDSSITIYVHQWMDLDYEWLISEFDICDYDQEFGEVGVLNFTLDSNADVAVIPYADFNGLDAWVDADFIVLKDGVPFAPTSPISDGTYNISFQINSVDPDLPAGDYTVYLSLTFQPTVSF</sequence>
<evidence type="ECO:0000313" key="2">
    <source>
        <dbReference type="EMBL" id="APT74194.1"/>
    </source>
</evidence>